<comment type="caution">
    <text evidence="2">The sequence shown here is derived from an EMBL/GenBank/DDBJ whole genome shotgun (WGS) entry which is preliminary data.</text>
</comment>
<dbReference type="Pfam" id="PF01966">
    <property type="entry name" value="HD"/>
    <property type="match status" value="1"/>
</dbReference>
<dbReference type="InterPro" id="IPR006674">
    <property type="entry name" value="HD_domain"/>
</dbReference>
<keyword evidence="3" id="KW-1185">Reference proteome</keyword>
<evidence type="ECO:0000313" key="3">
    <source>
        <dbReference type="Proteomes" id="UP001611450"/>
    </source>
</evidence>
<protein>
    <submittedName>
        <fullName evidence="2">HD domain-containing protein</fullName>
    </submittedName>
</protein>
<dbReference type="InterPro" id="IPR003607">
    <property type="entry name" value="HD/PDEase_dom"/>
</dbReference>
<dbReference type="Gene3D" id="1.10.3210.10">
    <property type="entry name" value="Hypothetical protein af1432"/>
    <property type="match status" value="1"/>
</dbReference>
<organism evidence="2 3">
    <name type="scientific">Nocardia beijingensis</name>
    <dbReference type="NCBI Taxonomy" id="95162"/>
    <lineage>
        <taxon>Bacteria</taxon>
        <taxon>Bacillati</taxon>
        <taxon>Actinomycetota</taxon>
        <taxon>Actinomycetes</taxon>
        <taxon>Mycobacteriales</taxon>
        <taxon>Nocardiaceae</taxon>
        <taxon>Nocardia</taxon>
    </lineage>
</organism>
<gene>
    <name evidence="2" type="ORF">ACH47G_31200</name>
</gene>
<dbReference type="SUPFAM" id="SSF109604">
    <property type="entry name" value="HD-domain/PDEase-like"/>
    <property type="match status" value="1"/>
</dbReference>
<proteinExistence type="predicted"/>
<evidence type="ECO:0000313" key="2">
    <source>
        <dbReference type="EMBL" id="MFI2324978.1"/>
    </source>
</evidence>
<accession>A0ABW7WPS5</accession>
<dbReference type="EMBL" id="JBIRXV010000009">
    <property type="protein sequence ID" value="MFI2324978.1"/>
    <property type="molecule type" value="Genomic_DNA"/>
</dbReference>
<sequence length="179" mass="20101">MTYDLVDWAADVAREHLRDLPRRLRHVEGVARRAALAGEVADDEELLVAAGWLHDVGYAPKLAQTGFHPIDGAMFLREVGASERLCALVANHSCACVEARYRGLVIEWPDEEGPLRDALWWADMTTTASGEDTTLSERLSDVYRRYGHGDVVSRSLRDAEPALRDAVERTECRMRLQVK</sequence>
<dbReference type="RefSeq" id="WP_396948422.1">
    <property type="nucleotide sequence ID" value="NZ_JBIRXV010000009.1"/>
</dbReference>
<evidence type="ECO:0000259" key="1">
    <source>
        <dbReference type="Pfam" id="PF01966"/>
    </source>
</evidence>
<reference evidence="2 3" key="1">
    <citation type="submission" date="2024-10" db="EMBL/GenBank/DDBJ databases">
        <title>The Natural Products Discovery Center: Release of the First 8490 Sequenced Strains for Exploring Actinobacteria Biosynthetic Diversity.</title>
        <authorList>
            <person name="Kalkreuter E."/>
            <person name="Kautsar S.A."/>
            <person name="Yang D."/>
            <person name="Bader C.D."/>
            <person name="Teijaro C.N."/>
            <person name="Fluegel L."/>
            <person name="Davis C.M."/>
            <person name="Simpson J.R."/>
            <person name="Lauterbach L."/>
            <person name="Steele A.D."/>
            <person name="Gui C."/>
            <person name="Meng S."/>
            <person name="Li G."/>
            <person name="Viehrig K."/>
            <person name="Ye F."/>
            <person name="Su P."/>
            <person name="Kiefer A.F."/>
            <person name="Nichols A."/>
            <person name="Cepeda A.J."/>
            <person name="Yan W."/>
            <person name="Fan B."/>
            <person name="Jiang Y."/>
            <person name="Adhikari A."/>
            <person name="Zheng C.-J."/>
            <person name="Schuster L."/>
            <person name="Cowan T.M."/>
            <person name="Smanski M.J."/>
            <person name="Chevrette M.G."/>
            <person name="De Carvalho L.P.S."/>
            <person name="Shen B."/>
        </authorList>
    </citation>
    <scope>NUCLEOTIDE SEQUENCE [LARGE SCALE GENOMIC DNA]</scope>
    <source>
        <strain evidence="2 3">NPDC019626</strain>
    </source>
</reference>
<name>A0ABW7WPS5_9NOCA</name>
<dbReference type="Proteomes" id="UP001611450">
    <property type="component" value="Unassembled WGS sequence"/>
</dbReference>
<dbReference type="CDD" id="cd00077">
    <property type="entry name" value="HDc"/>
    <property type="match status" value="1"/>
</dbReference>
<feature type="domain" description="HD" evidence="1">
    <location>
        <begin position="23"/>
        <end position="99"/>
    </location>
</feature>